<sequence length="420" mass="47813">MWNKYSSTPALGAYHHNGPQDSSLPSRIRASEPHLPQNFSSSTDTPEQHPSTTLDASTAGPPSQADPATSLEVLFLDYGTIRQKQYMVRRLLGAGKLEEATDLKEEIDTDIQVHRQVVFAEKNRRIKMPQFSMMQLSTIVAAHPRVPIVHSETEAKEIKPTMGENIRNLRCESQVRLILESELEEVKKLLKEGKYEDAEKARLRLVYSAEAERAENANPIHYSMTRTQIMSRLDSVQQTALTVTKKIESKMGIENPTGDSFKPLMLTYDQMERKGVGELYNRMHDLWYLTGLKYEALQGDEEARKRLELMEAIARKKALENLTIPFNSPAGKEQKPPSRIAIQSRLNDNGYNILLSSETIQLQHLENRLDGYSEPPTVPPQETFEIAEGSTGETDANHQKRKHFQRHWKRLKSVLKVVQT</sequence>
<feature type="region of interest" description="Disordered" evidence="1">
    <location>
        <begin position="1"/>
        <end position="67"/>
    </location>
</feature>
<feature type="compositionally biased region" description="Polar residues" evidence="1">
    <location>
        <begin position="37"/>
        <end position="56"/>
    </location>
</feature>
<dbReference type="AlphaFoldDB" id="A0AAV9XEW7"/>
<dbReference type="EMBL" id="JAVHJO010000004">
    <property type="protein sequence ID" value="KAK6540638.1"/>
    <property type="molecule type" value="Genomic_DNA"/>
</dbReference>
<name>A0AAV9XEW7_9PEZI</name>
<comment type="caution">
    <text evidence="2">The sequence shown here is derived from an EMBL/GenBank/DDBJ whole genome shotgun (WGS) entry which is preliminary data.</text>
</comment>
<protein>
    <submittedName>
        <fullName evidence="2">Uncharacterized protein</fullName>
    </submittedName>
</protein>
<reference evidence="2 3" key="1">
    <citation type="submission" date="2019-10" db="EMBL/GenBank/DDBJ databases">
        <authorList>
            <person name="Palmer J.M."/>
        </authorList>
    </citation>
    <scope>NUCLEOTIDE SEQUENCE [LARGE SCALE GENOMIC DNA]</scope>
    <source>
        <strain evidence="2 3">TWF694</strain>
    </source>
</reference>
<proteinExistence type="predicted"/>
<gene>
    <name evidence="2" type="ORF">TWF694_008032</name>
</gene>
<accession>A0AAV9XEW7</accession>
<evidence type="ECO:0000313" key="2">
    <source>
        <dbReference type="EMBL" id="KAK6540638.1"/>
    </source>
</evidence>
<organism evidence="2 3">
    <name type="scientific">Orbilia ellipsospora</name>
    <dbReference type="NCBI Taxonomy" id="2528407"/>
    <lineage>
        <taxon>Eukaryota</taxon>
        <taxon>Fungi</taxon>
        <taxon>Dikarya</taxon>
        <taxon>Ascomycota</taxon>
        <taxon>Pezizomycotina</taxon>
        <taxon>Orbiliomycetes</taxon>
        <taxon>Orbiliales</taxon>
        <taxon>Orbiliaceae</taxon>
        <taxon>Orbilia</taxon>
    </lineage>
</organism>
<evidence type="ECO:0000313" key="3">
    <source>
        <dbReference type="Proteomes" id="UP001365542"/>
    </source>
</evidence>
<dbReference type="Proteomes" id="UP001365542">
    <property type="component" value="Unassembled WGS sequence"/>
</dbReference>
<evidence type="ECO:0000256" key="1">
    <source>
        <dbReference type="SAM" id="MobiDB-lite"/>
    </source>
</evidence>
<keyword evidence="3" id="KW-1185">Reference proteome</keyword>